<evidence type="ECO:0000313" key="2">
    <source>
        <dbReference type="Proteomes" id="UP000054018"/>
    </source>
</evidence>
<dbReference type="AlphaFoldDB" id="A0A0C9ZFS4"/>
<name>A0A0C9ZFS4_9AGAM</name>
<evidence type="ECO:0000313" key="1">
    <source>
        <dbReference type="EMBL" id="KIK24809.1"/>
    </source>
</evidence>
<keyword evidence="2" id="KW-1185">Reference proteome</keyword>
<protein>
    <submittedName>
        <fullName evidence="1">Uncharacterized protein</fullName>
    </submittedName>
</protein>
<sequence>MMKLLQSVQLGRVWSCPESGCTPDVGQGVKQQGQHRLVPILQVLSTDDPLETVAQRRVSNCHHMHGCARTGIPP</sequence>
<organism evidence="1 2">
    <name type="scientific">Pisolithus microcarpus 441</name>
    <dbReference type="NCBI Taxonomy" id="765257"/>
    <lineage>
        <taxon>Eukaryota</taxon>
        <taxon>Fungi</taxon>
        <taxon>Dikarya</taxon>
        <taxon>Basidiomycota</taxon>
        <taxon>Agaricomycotina</taxon>
        <taxon>Agaricomycetes</taxon>
        <taxon>Agaricomycetidae</taxon>
        <taxon>Boletales</taxon>
        <taxon>Sclerodermatineae</taxon>
        <taxon>Pisolithaceae</taxon>
        <taxon>Pisolithus</taxon>
    </lineage>
</organism>
<reference evidence="2" key="2">
    <citation type="submission" date="2015-01" db="EMBL/GenBank/DDBJ databases">
        <title>Evolutionary Origins and Diversification of the Mycorrhizal Mutualists.</title>
        <authorList>
            <consortium name="DOE Joint Genome Institute"/>
            <consortium name="Mycorrhizal Genomics Consortium"/>
            <person name="Kohler A."/>
            <person name="Kuo A."/>
            <person name="Nagy L.G."/>
            <person name="Floudas D."/>
            <person name="Copeland A."/>
            <person name="Barry K.W."/>
            <person name="Cichocki N."/>
            <person name="Veneault-Fourrey C."/>
            <person name="LaButti K."/>
            <person name="Lindquist E.A."/>
            <person name="Lipzen A."/>
            <person name="Lundell T."/>
            <person name="Morin E."/>
            <person name="Murat C."/>
            <person name="Riley R."/>
            <person name="Ohm R."/>
            <person name="Sun H."/>
            <person name="Tunlid A."/>
            <person name="Henrissat B."/>
            <person name="Grigoriev I.V."/>
            <person name="Hibbett D.S."/>
            <person name="Martin F."/>
        </authorList>
    </citation>
    <scope>NUCLEOTIDE SEQUENCE [LARGE SCALE GENOMIC DNA]</scope>
    <source>
        <strain evidence="2">441</strain>
    </source>
</reference>
<accession>A0A0C9ZFS4</accession>
<gene>
    <name evidence="1" type="ORF">PISMIDRAFT_375509</name>
</gene>
<dbReference type="HOGENOM" id="CLU_2688748_0_0_1"/>
<reference evidence="1 2" key="1">
    <citation type="submission" date="2014-04" db="EMBL/GenBank/DDBJ databases">
        <authorList>
            <consortium name="DOE Joint Genome Institute"/>
            <person name="Kuo A."/>
            <person name="Kohler A."/>
            <person name="Costa M.D."/>
            <person name="Nagy L.G."/>
            <person name="Floudas D."/>
            <person name="Copeland A."/>
            <person name="Barry K.W."/>
            <person name="Cichocki N."/>
            <person name="Veneault-Fourrey C."/>
            <person name="LaButti K."/>
            <person name="Lindquist E.A."/>
            <person name="Lipzen A."/>
            <person name="Lundell T."/>
            <person name="Morin E."/>
            <person name="Murat C."/>
            <person name="Sun H."/>
            <person name="Tunlid A."/>
            <person name="Henrissat B."/>
            <person name="Grigoriev I.V."/>
            <person name="Hibbett D.S."/>
            <person name="Martin F."/>
            <person name="Nordberg H.P."/>
            <person name="Cantor M.N."/>
            <person name="Hua S.X."/>
        </authorList>
    </citation>
    <scope>NUCLEOTIDE SEQUENCE [LARGE SCALE GENOMIC DNA]</scope>
    <source>
        <strain evidence="1 2">441</strain>
    </source>
</reference>
<proteinExistence type="predicted"/>
<dbReference type="Proteomes" id="UP000054018">
    <property type="component" value="Unassembled WGS sequence"/>
</dbReference>
<dbReference type="EMBL" id="KN833713">
    <property type="protein sequence ID" value="KIK24809.1"/>
    <property type="molecule type" value="Genomic_DNA"/>
</dbReference>